<name>A0A239CT38_9FLAO</name>
<dbReference type="PANTHER" id="PTHR33603">
    <property type="entry name" value="METHYLTRANSFERASE"/>
    <property type="match status" value="1"/>
</dbReference>
<evidence type="ECO:0000256" key="1">
    <source>
        <dbReference type="ARBA" id="ARBA00022603"/>
    </source>
</evidence>
<sequence length="157" mass="18025">MNIKLLCIGKTDDKRLLALIEEYTKRLNHYIKFSIEIIPDIKNVKNLSEAQQKEKEGQLILSKVGSQDHLILLDENGKEMNSIGFSQYLQKKMNGGYKTLVLVIGGPYGFSETVYKASQGKIALSQMTFSHQMVRLFITEQLYRGFTILKGEPYHHR</sequence>
<keyword evidence="5" id="KW-0963">Cytoplasm</keyword>
<evidence type="ECO:0000256" key="5">
    <source>
        <dbReference type="HAMAP-Rule" id="MF_00658"/>
    </source>
</evidence>
<dbReference type="CDD" id="cd18081">
    <property type="entry name" value="RlmH-like"/>
    <property type="match status" value="1"/>
</dbReference>
<dbReference type="Proteomes" id="UP000198379">
    <property type="component" value="Unassembled WGS sequence"/>
</dbReference>
<comment type="subunit">
    <text evidence="5">Homodimer.</text>
</comment>
<dbReference type="PIRSF" id="PIRSF004505">
    <property type="entry name" value="MT_bac"/>
    <property type="match status" value="1"/>
</dbReference>
<dbReference type="SUPFAM" id="SSF75217">
    <property type="entry name" value="alpha/beta knot"/>
    <property type="match status" value="1"/>
</dbReference>
<accession>A0A239CT38</accession>
<keyword evidence="7" id="KW-1185">Reference proteome</keyword>
<dbReference type="InterPro" id="IPR029028">
    <property type="entry name" value="Alpha/beta_knot_MTases"/>
</dbReference>
<feature type="binding site" evidence="5">
    <location>
        <position position="105"/>
    </location>
    <ligand>
        <name>S-adenosyl-L-methionine</name>
        <dbReference type="ChEBI" id="CHEBI:59789"/>
    </ligand>
</feature>
<dbReference type="Pfam" id="PF02590">
    <property type="entry name" value="SPOUT_MTase"/>
    <property type="match status" value="1"/>
</dbReference>
<keyword evidence="3 5" id="KW-0949">S-adenosyl-L-methionine</keyword>
<protein>
    <recommendedName>
        <fullName evidence="5">Ribosomal RNA large subunit methyltransferase H</fullName>
        <ecNumber evidence="5">2.1.1.177</ecNumber>
    </recommendedName>
    <alternativeName>
        <fullName evidence="5">23S rRNA (pseudouridine1915-N3)-methyltransferase</fullName>
    </alternativeName>
    <alternativeName>
        <fullName evidence="5">23S rRNA m3Psi1915 methyltransferase</fullName>
    </alternativeName>
    <alternativeName>
        <fullName evidence="5">rRNA (pseudouridine-N3-)-methyltransferase RlmH</fullName>
    </alternativeName>
</protein>
<organism evidence="6 7">
    <name type="scientific">Dokdonia pacifica</name>
    <dbReference type="NCBI Taxonomy" id="1627892"/>
    <lineage>
        <taxon>Bacteria</taxon>
        <taxon>Pseudomonadati</taxon>
        <taxon>Bacteroidota</taxon>
        <taxon>Flavobacteriia</taxon>
        <taxon>Flavobacteriales</taxon>
        <taxon>Flavobacteriaceae</taxon>
        <taxon>Dokdonia</taxon>
    </lineage>
</organism>
<dbReference type="RefSeq" id="WP_089373446.1">
    <property type="nucleotide sequence ID" value="NZ_BMEP01000009.1"/>
</dbReference>
<gene>
    <name evidence="5" type="primary">rlmH</name>
    <name evidence="6" type="ORF">SAMN06265376_108168</name>
</gene>
<evidence type="ECO:0000313" key="7">
    <source>
        <dbReference type="Proteomes" id="UP000198379"/>
    </source>
</evidence>
<keyword evidence="1 5" id="KW-0489">Methyltransferase</keyword>
<dbReference type="GO" id="GO:0005737">
    <property type="term" value="C:cytoplasm"/>
    <property type="evidence" value="ECO:0007669"/>
    <property type="project" value="UniProtKB-SubCell"/>
</dbReference>
<comment type="function">
    <text evidence="5">Specifically methylates the pseudouridine at position 1915 (m3Psi1915) in 23S rRNA.</text>
</comment>
<dbReference type="AlphaFoldDB" id="A0A239CT38"/>
<keyword evidence="2 5" id="KW-0808">Transferase</keyword>
<comment type="subcellular location">
    <subcellularLocation>
        <location evidence="5">Cytoplasm</location>
    </subcellularLocation>
</comment>
<feature type="binding site" evidence="5">
    <location>
        <begin position="124"/>
        <end position="129"/>
    </location>
    <ligand>
        <name>S-adenosyl-L-methionine</name>
        <dbReference type="ChEBI" id="CHEBI:59789"/>
    </ligand>
</feature>
<evidence type="ECO:0000313" key="6">
    <source>
        <dbReference type="EMBL" id="SNS23099.1"/>
    </source>
</evidence>
<dbReference type="EC" id="2.1.1.177" evidence="5"/>
<comment type="similarity">
    <text evidence="4 5">Belongs to the RNA methyltransferase RlmH family.</text>
</comment>
<dbReference type="OrthoDB" id="9806643at2"/>
<reference evidence="6 7" key="1">
    <citation type="submission" date="2017-06" db="EMBL/GenBank/DDBJ databases">
        <authorList>
            <person name="Kim H.J."/>
            <person name="Triplett B.A."/>
        </authorList>
    </citation>
    <scope>NUCLEOTIDE SEQUENCE [LARGE SCALE GENOMIC DNA]</scope>
    <source>
        <strain evidence="6 7">DSM 25597</strain>
    </source>
</reference>
<dbReference type="Gene3D" id="3.40.1280.10">
    <property type="match status" value="1"/>
</dbReference>
<comment type="catalytic activity">
    <reaction evidence="5">
        <text>pseudouridine(1915) in 23S rRNA + S-adenosyl-L-methionine = N(3)-methylpseudouridine(1915) in 23S rRNA + S-adenosyl-L-homocysteine + H(+)</text>
        <dbReference type="Rhea" id="RHEA:42752"/>
        <dbReference type="Rhea" id="RHEA-COMP:10221"/>
        <dbReference type="Rhea" id="RHEA-COMP:10222"/>
        <dbReference type="ChEBI" id="CHEBI:15378"/>
        <dbReference type="ChEBI" id="CHEBI:57856"/>
        <dbReference type="ChEBI" id="CHEBI:59789"/>
        <dbReference type="ChEBI" id="CHEBI:65314"/>
        <dbReference type="ChEBI" id="CHEBI:74486"/>
        <dbReference type="EC" id="2.1.1.177"/>
    </reaction>
</comment>
<evidence type="ECO:0000256" key="3">
    <source>
        <dbReference type="ARBA" id="ARBA00022691"/>
    </source>
</evidence>
<keyword evidence="5" id="KW-0698">rRNA processing</keyword>
<dbReference type="InterPro" id="IPR029026">
    <property type="entry name" value="tRNA_m1G_MTases_N"/>
</dbReference>
<evidence type="ECO:0000256" key="2">
    <source>
        <dbReference type="ARBA" id="ARBA00022679"/>
    </source>
</evidence>
<evidence type="ECO:0000256" key="4">
    <source>
        <dbReference type="ARBA" id="ARBA00038303"/>
    </source>
</evidence>
<dbReference type="GO" id="GO:0070038">
    <property type="term" value="F:rRNA (pseudouridine-N3-)-methyltransferase activity"/>
    <property type="evidence" value="ECO:0007669"/>
    <property type="project" value="UniProtKB-UniRule"/>
</dbReference>
<dbReference type="HAMAP" id="MF_00658">
    <property type="entry name" value="23SrRNA_methyltr_H"/>
    <property type="match status" value="1"/>
</dbReference>
<dbReference type="PANTHER" id="PTHR33603:SF1">
    <property type="entry name" value="RIBOSOMAL RNA LARGE SUBUNIT METHYLTRANSFERASE H"/>
    <property type="match status" value="1"/>
</dbReference>
<proteinExistence type="inferred from homology"/>
<feature type="binding site" evidence="5">
    <location>
        <position position="73"/>
    </location>
    <ligand>
        <name>S-adenosyl-L-methionine</name>
        <dbReference type="ChEBI" id="CHEBI:59789"/>
    </ligand>
</feature>
<dbReference type="NCBIfam" id="NF000990">
    <property type="entry name" value="PRK00103.2-4"/>
    <property type="match status" value="1"/>
</dbReference>
<dbReference type="InterPro" id="IPR003742">
    <property type="entry name" value="RlmH-like"/>
</dbReference>
<dbReference type="EMBL" id="FZNY01000008">
    <property type="protein sequence ID" value="SNS23099.1"/>
    <property type="molecule type" value="Genomic_DNA"/>
</dbReference>